<dbReference type="Pfam" id="PF04338">
    <property type="entry name" value="DUF481"/>
    <property type="match status" value="1"/>
</dbReference>
<dbReference type="OrthoDB" id="9806250at2"/>
<evidence type="ECO:0000256" key="1">
    <source>
        <dbReference type="SAM" id="SignalP"/>
    </source>
</evidence>
<dbReference type="RefSeq" id="WP_039606457.1">
    <property type="nucleotide sequence ID" value="NZ_FMUP01000006.1"/>
</dbReference>
<keyword evidence="3" id="KW-1185">Reference proteome</keyword>
<gene>
    <name evidence="2" type="ORF">PT85_08700</name>
</gene>
<reference evidence="2 3" key="1">
    <citation type="submission" date="2014-11" db="EMBL/GenBank/DDBJ databases">
        <title>Genome sequence of Pseudomonas tuomuerensis JCM 14085.</title>
        <authorList>
            <person name="Shin S.-K."/>
            <person name="Yi H."/>
        </authorList>
    </citation>
    <scope>NUCLEOTIDE SEQUENCE [LARGE SCALE GENOMIC DNA]</scope>
    <source>
        <strain evidence="2 3">JCM 14085</strain>
    </source>
</reference>
<keyword evidence="1" id="KW-0732">Signal</keyword>
<dbReference type="Proteomes" id="UP000030980">
    <property type="component" value="Unassembled WGS sequence"/>
</dbReference>
<dbReference type="EMBL" id="JTAK01000003">
    <property type="protein sequence ID" value="KHO65100.1"/>
    <property type="molecule type" value="Genomic_DNA"/>
</dbReference>
<feature type="signal peptide" evidence="1">
    <location>
        <begin position="1"/>
        <end position="21"/>
    </location>
</feature>
<feature type="chain" id="PRO_5002097811" evidence="1">
    <location>
        <begin position="22"/>
        <end position="337"/>
    </location>
</feature>
<organism evidence="2 3">
    <name type="scientific">Pseudomonas flexibilis</name>
    <dbReference type="NCBI Taxonomy" id="706570"/>
    <lineage>
        <taxon>Bacteria</taxon>
        <taxon>Pseudomonadati</taxon>
        <taxon>Pseudomonadota</taxon>
        <taxon>Gammaproteobacteria</taxon>
        <taxon>Pseudomonadales</taxon>
        <taxon>Pseudomonadaceae</taxon>
        <taxon>Pseudomonas</taxon>
    </lineage>
</organism>
<sequence length="337" mass="37935">MTLFRSVVCVVALGCALPALGDTVWLKNGDRLTGIIKAFDGGKLVLQTPYSGELSISWSSVATLESDQAVMVKQSRYEGEVARSLQSAEEGHVTLANGERPRTVPLSSIQQILRPKPLLTDLSWKGSVDVAFNYKDGASQTEDHNVKLATSARHGRWRHNAGAEYNRELSNDVEVEDNYDLEYALDHFVSDQWFWQGRFDYQRDNLGDIERQRQLGSGPGYQFWDNELGAFSLASLINRSDYDYANGENDSFLSVGLKWQYNRYLLGKRFELYSKGEVGKPLDSVADYSLDAEAGVRYRVTDWAWLNLRAEKDMVKGGKDNASLNEQRYLFGVGVGW</sequence>
<accession>A0A0B3BR85</accession>
<comment type="caution">
    <text evidence="2">The sequence shown here is derived from an EMBL/GenBank/DDBJ whole genome shotgun (WGS) entry which is preliminary data.</text>
</comment>
<evidence type="ECO:0000313" key="3">
    <source>
        <dbReference type="Proteomes" id="UP000030980"/>
    </source>
</evidence>
<proteinExistence type="predicted"/>
<name>A0A0B3BR85_9PSED</name>
<dbReference type="STRING" id="706570.PT85_08700"/>
<evidence type="ECO:0000313" key="2">
    <source>
        <dbReference type="EMBL" id="KHO65100.1"/>
    </source>
</evidence>
<protein>
    <submittedName>
        <fullName evidence="2">Peptide chain release factor RF-3</fullName>
    </submittedName>
</protein>
<dbReference type="InterPro" id="IPR007433">
    <property type="entry name" value="DUF481"/>
</dbReference>
<dbReference type="AlphaFoldDB" id="A0A0B3BR85"/>